<protein>
    <submittedName>
        <fullName evidence="2">Uncharacterized protein</fullName>
    </submittedName>
</protein>
<feature type="region of interest" description="Disordered" evidence="1">
    <location>
        <begin position="34"/>
        <end position="87"/>
    </location>
</feature>
<evidence type="ECO:0000313" key="3">
    <source>
        <dbReference type="Proteomes" id="UP000287166"/>
    </source>
</evidence>
<dbReference type="EMBL" id="BFAD01000001">
    <property type="protein sequence ID" value="GBE77321.1"/>
    <property type="molecule type" value="Genomic_DNA"/>
</dbReference>
<comment type="caution">
    <text evidence="2">The sequence shown here is derived from an EMBL/GenBank/DDBJ whole genome shotgun (WGS) entry which is preliminary data.</text>
</comment>
<evidence type="ECO:0000313" key="2">
    <source>
        <dbReference type="EMBL" id="GBE77321.1"/>
    </source>
</evidence>
<dbReference type="STRING" id="139825.A0A401G582"/>
<dbReference type="GeneID" id="38774238"/>
<evidence type="ECO:0000256" key="1">
    <source>
        <dbReference type="SAM" id="MobiDB-lite"/>
    </source>
</evidence>
<sequence length="87" mass="9417">MQQIMANRILPSAVKQYAVGTEPVREVAKTFSSEGSSSEVSFMPGQAAISSTPATTSRFRTVRENCSSTSQDSDPLPRGLRLSSRHL</sequence>
<accession>A0A401G582</accession>
<organism evidence="2 3">
    <name type="scientific">Sparassis crispa</name>
    <dbReference type="NCBI Taxonomy" id="139825"/>
    <lineage>
        <taxon>Eukaryota</taxon>
        <taxon>Fungi</taxon>
        <taxon>Dikarya</taxon>
        <taxon>Basidiomycota</taxon>
        <taxon>Agaricomycotina</taxon>
        <taxon>Agaricomycetes</taxon>
        <taxon>Polyporales</taxon>
        <taxon>Sparassidaceae</taxon>
        <taxon>Sparassis</taxon>
    </lineage>
</organism>
<keyword evidence="3" id="KW-1185">Reference proteome</keyword>
<name>A0A401G582_9APHY</name>
<dbReference type="OrthoDB" id="5573898at2759"/>
<feature type="compositionally biased region" description="Polar residues" evidence="1">
    <location>
        <begin position="48"/>
        <end position="73"/>
    </location>
</feature>
<dbReference type="AlphaFoldDB" id="A0A401G582"/>
<dbReference type="InParanoid" id="A0A401G582"/>
<reference evidence="2 3" key="1">
    <citation type="journal article" date="2018" name="Sci. Rep.">
        <title>Genome sequence of the cauliflower mushroom Sparassis crispa (Hanabiratake) and its association with beneficial usage.</title>
        <authorList>
            <person name="Kiyama R."/>
            <person name="Furutani Y."/>
            <person name="Kawaguchi K."/>
            <person name="Nakanishi T."/>
        </authorList>
    </citation>
    <scope>NUCLEOTIDE SEQUENCE [LARGE SCALE GENOMIC DNA]</scope>
</reference>
<gene>
    <name evidence="2" type="ORF">SCP_0101940</name>
</gene>
<proteinExistence type="predicted"/>
<dbReference type="RefSeq" id="XP_027608234.1">
    <property type="nucleotide sequence ID" value="XM_027752433.1"/>
</dbReference>
<dbReference type="Proteomes" id="UP000287166">
    <property type="component" value="Unassembled WGS sequence"/>
</dbReference>